<sequence>MGLEEGQWRRSSYSGGGNTECVEVAFAPGAVGVRDSKDAAPRLAFSPTAWHAFLGGVKER</sequence>
<gene>
    <name evidence="2" type="ORF">CKY47_15315</name>
</gene>
<dbReference type="Pfam" id="PF04149">
    <property type="entry name" value="DUF397"/>
    <property type="match status" value="1"/>
</dbReference>
<keyword evidence="3" id="KW-1185">Reference proteome</keyword>
<reference evidence="2 3" key="1">
    <citation type="submission" date="2017-06" db="EMBL/GenBank/DDBJ databases">
        <title>Cultured bacterium strain Saccharothrix yanglingensis Hhs.015.</title>
        <authorList>
            <person name="Xia Y."/>
        </authorList>
    </citation>
    <scope>NUCLEOTIDE SEQUENCE [LARGE SCALE GENOMIC DNA]</scope>
    <source>
        <strain evidence="2 3">Hhs.015</strain>
    </source>
</reference>
<comment type="caution">
    <text evidence="2">The sequence shown here is derived from an EMBL/GenBank/DDBJ whole genome shotgun (WGS) entry which is preliminary data.</text>
</comment>
<accession>A0ABU0WZP6</accession>
<dbReference type="EMBL" id="NSDM01000006">
    <property type="protein sequence ID" value="MDQ2585323.1"/>
    <property type="molecule type" value="Genomic_DNA"/>
</dbReference>
<name>A0ABU0WZP6_9PSEU</name>
<evidence type="ECO:0000313" key="3">
    <source>
        <dbReference type="Proteomes" id="UP001225605"/>
    </source>
</evidence>
<dbReference type="InterPro" id="IPR007278">
    <property type="entry name" value="DUF397"/>
</dbReference>
<dbReference type="Proteomes" id="UP001225605">
    <property type="component" value="Unassembled WGS sequence"/>
</dbReference>
<evidence type="ECO:0000313" key="2">
    <source>
        <dbReference type="EMBL" id="MDQ2585323.1"/>
    </source>
</evidence>
<evidence type="ECO:0000259" key="1">
    <source>
        <dbReference type="Pfam" id="PF04149"/>
    </source>
</evidence>
<feature type="domain" description="DUF397" evidence="1">
    <location>
        <begin position="7"/>
        <end position="58"/>
    </location>
</feature>
<organism evidence="2 3">
    <name type="scientific">Saccharothrix yanglingensis</name>
    <dbReference type="NCBI Taxonomy" id="659496"/>
    <lineage>
        <taxon>Bacteria</taxon>
        <taxon>Bacillati</taxon>
        <taxon>Actinomycetota</taxon>
        <taxon>Actinomycetes</taxon>
        <taxon>Pseudonocardiales</taxon>
        <taxon>Pseudonocardiaceae</taxon>
        <taxon>Saccharothrix</taxon>
    </lineage>
</organism>
<protein>
    <submittedName>
        <fullName evidence="2">DUF397 domain-containing protein</fullName>
    </submittedName>
</protein>
<proteinExistence type="predicted"/>